<dbReference type="SUPFAM" id="SSF81301">
    <property type="entry name" value="Nucleotidyltransferase"/>
    <property type="match status" value="1"/>
</dbReference>
<evidence type="ECO:0000259" key="3">
    <source>
        <dbReference type="PROSITE" id="PS51880"/>
    </source>
</evidence>
<dbReference type="AlphaFoldDB" id="A0A2H0XAL6"/>
<gene>
    <name evidence="4" type="ORF">COT50_04550</name>
</gene>
<dbReference type="InterPro" id="IPR033655">
    <property type="entry name" value="TGS_RelA/SpoT"/>
</dbReference>
<dbReference type="PROSITE" id="PS51880">
    <property type="entry name" value="TGS"/>
    <property type="match status" value="1"/>
</dbReference>
<dbReference type="Proteomes" id="UP000231252">
    <property type="component" value="Unassembled WGS sequence"/>
</dbReference>
<dbReference type="Pfam" id="PF02824">
    <property type="entry name" value="TGS"/>
    <property type="match status" value="1"/>
</dbReference>
<dbReference type="EMBL" id="PEYU01000102">
    <property type="protein sequence ID" value="PIS21963.1"/>
    <property type="molecule type" value="Genomic_DNA"/>
</dbReference>
<dbReference type="SUPFAM" id="SSF81271">
    <property type="entry name" value="TGS-like"/>
    <property type="match status" value="1"/>
</dbReference>
<feature type="region of interest" description="Disordered" evidence="2">
    <location>
        <begin position="1"/>
        <end position="22"/>
    </location>
</feature>
<dbReference type="InterPro" id="IPR004095">
    <property type="entry name" value="TGS"/>
</dbReference>
<evidence type="ECO:0000256" key="1">
    <source>
        <dbReference type="ARBA" id="ARBA00007476"/>
    </source>
</evidence>
<reference evidence="5" key="1">
    <citation type="submission" date="2017-09" db="EMBL/GenBank/DDBJ databases">
        <title>Depth-based differentiation of microbial function through sediment-hosted aquifers and enrichment of novel symbionts in the deep terrestrial subsurface.</title>
        <authorList>
            <person name="Probst A.J."/>
            <person name="Ladd B."/>
            <person name="Jarett J.K."/>
            <person name="Geller-Mcgrath D.E."/>
            <person name="Sieber C.M.K."/>
            <person name="Emerson J.B."/>
            <person name="Anantharaman K."/>
            <person name="Thomas B.C."/>
            <person name="Malmstrom R."/>
            <person name="Stieglmeier M."/>
            <person name="Klingl A."/>
            <person name="Woyke T."/>
            <person name="Ryan C.M."/>
            <person name="Banfield J.F."/>
        </authorList>
    </citation>
    <scope>NUCLEOTIDE SEQUENCE [LARGE SCALE GENOMIC DNA]</scope>
</reference>
<dbReference type="CDD" id="cd01668">
    <property type="entry name" value="TGS_RSH"/>
    <property type="match status" value="1"/>
</dbReference>
<dbReference type="Pfam" id="PF04607">
    <property type="entry name" value="RelA_SpoT"/>
    <property type="match status" value="1"/>
</dbReference>
<evidence type="ECO:0000313" key="5">
    <source>
        <dbReference type="Proteomes" id="UP000231252"/>
    </source>
</evidence>
<dbReference type="CDD" id="cd05399">
    <property type="entry name" value="NT_Rel-Spo_like"/>
    <property type="match status" value="1"/>
</dbReference>
<dbReference type="Gene3D" id="3.30.460.10">
    <property type="entry name" value="Beta Polymerase, domain 2"/>
    <property type="match status" value="1"/>
</dbReference>
<proteinExistence type="inferred from homology"/>
<dbReference type="SUPFAM" id="SSF109604">
    <property type="entry name" value="HD-domain/PDEase-like"/>
    <property type="match status" value="1"/>
</dbReference>
<dbReference type="GO" id="GO:0005886">
    <property type="term" value="C:plasma membrane"/>
    <property type="evidence" value="ECO:0007669"/>
    <property type="project" value="TreeGrafter"/>
</dbReference>
<sequence length="465" mass="53723">MADMSDMVEKARELAKKHHEKEVRASGETLYQHLDKVYQKLIDAGIKDEKVLAGALLHHLPRSLTQALTTIRDTVDPEVAKLVELYHNLAQKDIKQESPKNFNHNYIVQTYMNLAEDMRVLVIALANQCHNIESAFTLPQKERLAVAEKTLFIYATIAKMLGISSFTKTLENEAFKIINPGMYTKIQKAVDAKSHELEYFFSESIPVIRELLQENGIESQISSRIKHIYSIYRKSERYTGRGIEVGENFDSIYDIGAMRIVTQNVKEVYTVEDILKSLWDQIPHLRNDYIQKPRPTGYRSLHNTFTIDHNLNIEVQIRTQEMHEESEYGLCSHLFYKIGERFKKELRHNPHWVKDLNYFESYDKAGIRHFANNVYAFTPKGDIVELPKGAKAVDFAYYVHTDIGNMCAGAKINGTIAKIDTLIKDGDVVEILVDKNKHKPSRDWLQLVGTKKAKWEILKELRKDR</sequence>
<evidence type="ECO:0000313" key="4">
    <source>
        <dbReference type="EMBL" id="PIS21963.1"/>
    </source>
</evidence>
<dbReference type="FunFam" id="3.10.20.30:FF:000002">
    <property type="entry name" value="GTP pyrophosphokinase (RelA/SpoT)"/>
    <property type="match status" value="1"/>
</dbReference>
<dbReference type="Pfam" id="PF13328">
    <property type="entry name" value="HD_4"/>
    <property type="match status" value="1"/>
</dbReference>
<dbReference type="SMART" id="SM00954">
    <property type="entry name" value="RelA_SpoT"/>
    <property type="match status" value="1"/>
</dbReference>
<dbReference type="InterPro" id="IPR043519">
    <property type="entry name" value="NT_sf"/>
</dbReference>
<comment type="similarity">
    <text evidence="1">Belongs to the RelA/SpoT family.</text>
</comment>
<dbReference type="InterPro" id="IPR012675">
    <property type="entry name" value="Beta-grasp_dom_sf"/>
</dbReference>
<comment type="caution">
    <text evidence="4">The sequence shown here is derived from an EMBL/GenBank/DDBJ whole genome shotgun (WGS) entry which is preliminary data.</text>
</comment>
<dbReference type="Gene3D" id="1.10.3210.10">
    <property type="entry name" value="Hypothetical protein af1432"/>
    <property type="match status" value="1"/>
</dbReference>
<accession>A0A2H0XAL6</accession>
<dbReference type="InterPro" id="IPR007685">
    <property type="entry name" value="RelA_SpoT"/>
</dbReference>
<dbReference type="Gene3D" id="3.10.20.30">
    <property type="match status" value="1"/>
</dbReference>
<dbReference type="PANTHER" id="PTHR21262">
    <property type="entry name" value="GUANOSINE-3',5'-BIS DIPHOSPHATE 3'-PYROPHOSPHOHYDROLASE"/>
    <property type="match status" value="1"/>
</dbReference>
<dbReference type="GO" id="GO:0015969">
    <property type="term" value="P:guanosine tetraphosphate metabolic process"/>
    <property type="evidence" value="ECO:0007669"/>
    <property type="project" value="InterPro"/>
</dbReference>
<dbReference type="InterPro" id="IPR012676">
    <property type="entry name" value="TGS-like"/>
</dbReference>
<protein>
    <recommendedName>
        <fullName evidence="3">TGS domain-containing protein</fullName>
    </recommendedName>
</protein>
<feature type="domain" description="TGS" evidence="3">
    <location>
        <begin position="372"/>
        <end position="433"/>
    </location>
</feature>
<name>A0A2H0XAL6_UNCKA</name>
<organism evidence="4 5">
    <name type="scientific">candidate division WWE3 bacterium CG08_land_8_20_14_0_20_41_10</name>
    <dbReference type="NCBI Taxonomy" id="1975085"/>
    <lineage>
        <taxon>Bacteria</taxon>
        <taxon>Katanobacteria</taxon>
    </lineage>
</organism>
<feature type="compositionally biased region" description="Basic and acidic residues" evidence="2">
    <location>
        <begin position="7"/>
        <end position="22"/>
    </location>
</feature>
<dbReference type="PANTHER" id="PTHR21262:SF31">
    <property type="entry name" value="GTP PYROPHOSPHOKINASE"/>
    <property type="match status" value="1"/>
</dbReference>
<evidence type="ECO:0000256" key="2">
    <source>
        <dbReference type="SAM" id="MobiDB-lite"/>
    </source>
</evidence>